<evidence type="ECO:0000256" key="1">
    <source>
        <dbReference type="SAM" id="Phobius"/>
    </source>
</evidence>
<dbReference type="Proteomes" id="UP000078113">
    <property type="component" value="Unassembled WGS sequence"/>
</dbReference>
<name>A0A8X7N9Z3_9BASI</name>
<feature type="transmembrane region" description="Helical" evidence="1">
    <location>
        <begin position="191"/>
        <end position="209"/>
    </location>
</feature>
<gene>
    <name evidence="2" type="ORF">A4X09_0g2336</name>
</gene>
<keyword evidence="1" id="KW-1133">Transmembrane helix</keyword>
<evidence type="ECO:0000313" key="2">
    <source>
        <dbReference type="EMBL" id="KAE8270001.1"/>
    </source>
</evidence>
<feature type="transmembrane region" description="Helical" evidence="1">
    <location>
        <begin position="144"/>
        <end position="160"/>
    </location>
</feature>
<dbReference type="InterPro" id="IPR049500">
    <property type="entry name" value="Peptidase_M50B-like"/>
</dbReference>
<evidence type="ECO:0000313" key="3">
    <source>
        <dbReference type="Proteomes" id="UP000078113"/>
    </source>
</evidence>
<evidence type="ECO:0008006" key="4">
    <source>
        <dbReference type="Google" id="ProtNLM"/>
    </source>
</evidence>
<dbReference type="EMBL" id="LWDG02000068">
    <property type="protein sequence ID" value="KAE8270001.1"/>
    <property type="molecule type" value="Genomic_DNA"/>
</dbReference>
<dbReference type="Pfam" id="PF13398">
    <property type="entry name" value="Peptidase_M50B"/>
    <property type="match status" value="1"/>
</dbReference>
<feature type="transmembrane region" description="Helical" evidence="1">
    <location>
        <begin position="35"/>
        <end position="58"/>
    </location>
</feature>
<reference evidence="2" key="1">
    <citation type="submission" date="2016-04" db="EMBL/GenBank/DDBJ databases">
        <authorList>
            <person name="Nguyen H.D."/>
            <person name="Samba Siva P."/>
            <person name="Cullis J."/>
            <person name="Levesque C.A."/>
            <person name="Hambleton S."/>
        </authorList>
    </citation>
    <scope>NUCLEOTIDE SEQUENCE</scope>
    <source>
        <strain evidence="2">DAOMC 236422</strain>
    </source>
</reference>
<proteinExistence type="predicted"/>
<sequence length="278" mass="30839">MPLLPRFAFDESAARYSLTRRAPTLEVNPTQRSTIIVACIYFLVIIVLWHFPILKYIIYPFKLLTVGFHEFGHAFAGVLTCARIEKHTSLVDALQSISLDPHEGGATRMRGGNPYITLPAGYLGSSLIGAALIACGFDEKASKIASIIVGAFFVVTLFWARKSIISWLLILGMAALIVMFWFIADAIALRYLILFIGVMSCMYSVWDIIDDTISRKVNESDASAFAREIGCFPPQVWGVIWLFISIGFFAAGILVGIAAFKKSADQQRAENENFLNPR</sequence>
<comment type="caution">
    <text evidence="2">The sequence shown here is derived from an EMBL/GenBank/DDBJ whole genome shotgun (WGS) entry which is preliminary data.</text>
</comment>
<protein>
    <recommendedName>
        <fullName evidence="4">Peptidase M50B-like-domain-containing protein</fullName>
    </recommendedName>
</protein>
<keyword evidence="3" id="KW-1185">Reference proteome</keyword>
<keyword evidence="1" id="KW-0812">Transmembrane</keyword>
<keyword evidence="1" id="KW-0472">Membrane</keyword>
<feature type="transmembrane region" description="Helical" evidence="1">
    <location>
        <begin position="115"/>
        <end position="137"/>
    </location>
</feature>
<dbReference type="PANTHER" id="PTHR33979">
    <property type="entry name" value="OS02G0221600 PROTEIN"/>
    <property type="match status" value="1"/>
</dbReference>
<feature type="transmembrane region" description="Helical" evidence="1">
    <location>
        <begin position="239"/>
        <end position="260"/>
    </location>
</feature>
<organism evidence="2 3">
    <name type="scientific">Tilletia walkeri</name>
    <dbReference type="NCBI Taxonomy" id="117179"/>
    <lineage>
        <taxon>Eukaryota</taxon>
        <taxon>Fungi</taxon>
        <taxon>Dikarya</taxon>
        <taxon>Basidiomycota</taxon>
        <taxon>Ustilaginomycotina</taxon>
        <taxon>Exobasidiomycetes</taxon>
        <taxon>Tilletiales</taxon>
        <taxon>Tilletiaceae</taxon>
        <taxon>Tilletia</taxon>
    </lineage>
</organism>
<dbReference type="AlphaFoldDB" id="A0A8X7N9Z3"/>
<accession>A0A8X7N9Z3</accession>
<feature type="transmembrane region" description="Helical" evidence="1">
    <location>
        <begin position="166"/>
        <end position="184"/>
    </location>
</feature>
<dbReference type="PANTHER" id="PTHR33979:SF2">
    <property type="entry name" value="PEPTIDASE M50B-LIKE-DOMAIN-CONTAINING PROTEIN"/>
    <property type="match status" value="1"/>
</dbReference>
<reference evidence="2" key="2">
    <citation type="journal article" date="2019" name="IMA Fungus">
        <title>Genome sequencing and comparison of five Tilletia species to identify candidate genes for the detection of regulated species infecting wheat.</title>
        <authorList>
            <person name="Nguyen H.D.T."/>
            <person name="Sultana T."/>
            <person name="Kesanakurti P."/>
            <person name="Hambleton S."/>
        </authorList>
    </citation>
    <scope>NUCLEOTIDE SEQUENCE</scope>
    <source>
        <strain evidence="2">DAOMC 236422</strain>
    </source>
</reference>